<evidence type="ECO:0000313" key="1">
    <source>
        <dbReference type="Proteomes" id="UP000790787"/>
    </source>
</evidence>
<dbReference type="RefSeq" id="XP_075104850.1">
    <property type="nucleotide sequence ID" value="XM_075248749.1"/>
</dbReference>
<keyword evidence="1" id="KW-1185">Reference proteome</keyword>
<protein>
    <submittedName>
        <fullName evidence="2">Uncharacterized protein LOC142178931</fullName>
    </submittedName>
</protein>
<reference evidence="2" key="1">
    <citation type="submission" date="2025-08" db="UniProtKB">
        <authorList>
            <consortium name="RefSeq"/>
        </authorList>
    </citation>
    <scope>IDENTIFICATION</scope>
    <source>
        <tissue evidence="2">Leaf</tissue>
    </source>
</reference>
<accession>A0AC58U5U1</accession>
<sequence length="216" mass="25371">MWQGLKQVALRVHVPWLIIGDFNVMLPPQDRIFGNPVTYAEIKAYSECITDLLLSELQLWKGEYYTRSNKQSGADRVCSIIDRAFGNNEWMLQWGHVVTPYELPFISDHSLMIFSLKTKARNINVPFRFFNVWTGHQDFLPMVQQSWEQKLDMWPMKDIWLKLKLLKPLLKQLNNAEFKSISQKIILAREELQLTQEMINAQCTDQLLAKRETNLA</sequence>
<proteinExistence type="predicted"/>
<gene>
    <name evidence="2" type="primary">LOC142178931</name>
</gene>
<name>A0AC58U5U1_TOBAC</name>
<dbReference type="Proteomes" id="UP000790787">
    <property type="component" value="Unplaced"/>
</dbReference>
<evidence type="ECO:0000313" key="2">
    <source>
        <dbReference type="RefSeq" id="XP_075104850.1"/>
    </source>
</evidence>
<organism evidence="1 2">
    <name type="scientific">Nicotiana tabacum</name>
    <name type="common">Common tobacco</name>
    <dbReference type="NCBI Taxonomy" id="4097"/>
    <lineage>
        <taxon>Eukaryota</taxon>
        <taxon>Viridiplantae</taxon>
        <taxon>Streptophyta</taxon>
        <taxon>Embryophyta</taxon>
        <taxon>Tracheophyta</taxon>
        <taxon>Spermatophyta</taxon>
        <taxon>Magnoliopsida</taxon>
        <taxon>eudicotyledons</taxon>
        <taxon>Gunneridae</taxon>
        <taxon>Pentapetalae</taxon>
        <taxon>asterids</taxon>
        <taxon>lamiids</taxon>
        <taxon>Solanales</taxon>
        <taxon>Solanaceae</taxon>
        <taxon>Nicotianoideae</taxon>
        <taxon>Nicotianeae</taxon>
        <taxon>Nicotiana</taxon>
    </lineage>
</organism>